<evidence type="ECO:0000313" key="3">
    <source>
        <dbReference type="EMBL" id="ONK65123.1"/>
    </source>
</evidence>
<dbReference type="AlphaFoldDB" id="A0A5P1EHB8"/>
<feature type="region of interest" description="Disordered" evidence="2">
    <location>
        <begin position="1"/>
        <end position="37"/>
    </location>
</feature>
<reference evidence="4" key="1">
    <citation type="journal article" date="2017" name="Nat. Commun.">
        <title>The asparagus genome sheds light on the origin and evolution of a young Y chromosome.</title>
        <authorList>
            <person name="Harkess A."/>
            <person name="Zhou J."/>
            <person name="Xu C."/>
            <person name="Bowers J.E."/>
            <person name="Van der Hulst R."/>
            <person name="Ayyampalayam S."/>
            <person name="Mercati F."/>
            <person name="Riccardi P."/>
            <person name="McKain M.R."/>
            <person name="Kakrana A."/>
            <person name="Tang H."/>
            <person name="Ray J."/>
            <person name="Groenendijk J."/>
            <person name="Arikit S."/>
            <person name="Mathioni S.M."/>
            <person name="Nakano M."/>
            <person name="Shan H."/>
            <person name="Telgmann-Rauber A."/>
            <person name="Kanno A."/>
            <person name="Yue Z."/>
            <person name="Chen H."/>
            <person name="Li W."/>
            <person name="Chen Y."/>
            <person name="Xu X."/>
            <person name="Zhang Y."/>
            <person name="Luo S."/>
            <person name="Chen H."/>
            <person name="Gao J."/>
            <person name="Mao Z."/>
            <person name="Pires J.C."/>
            <person name="Luo M."/>
            <person name="Kudrna D."/>
            <person name="Wing R.A."/>
            <person name="Meyers B.C."/>
            <person name="Yi K."/>
            <person name="Kong H."/>
            <person name="Lavrijsen P."/>
            <person name="Sunseri F."/>
            <person name="Falavigna A."/>
            <person name="Ye Y."/>
            <person name="Leebens-Mack J.H."/>
            <person name="Chen G."/>
        </authorList>
    </citation>
    <scope>NUCLEOTIDE SEQUENCE [LARGE SCALE GENOMIC DNA]</scope>
    <source>
        <strain evidence="4">cv. DH0086</strain>
    </source>
</reference>
<evidence type="ECO:0000256" key="2">
    <source>
        <dbReference type="SAM" id="MobiDB-lite"/>
    </source>
</evidence>
<feature type="coiled-coil region" evidence="1">
    <location>
        <begin position="70"/>
        <end position="97"/>
    </location>
</feature>
<keyword evidence="1" id="KW-0175">Coiled coil</keyword>
<sequence length="113" mass="12679">MAAKCENLGDRPCRNGHPHGLEMGGVGQRRRAGELATGHRLSTVDVRNKSPSSAMRAAGAFLHKFMWLEDDDIGEESEEMENEKKEKEKKDEKLLIKNRCIDSICYYVIGGDD</sequence>
<gene>
    <name evidence="3" type="ORF">A4U43_C07F33910</name>
</gene>
<keyword evidence="4" id="KW-1185">Reference proteome</keyword>
<dbReference type="Gramene" id="ONK65123">
    <property type="protein sequence ID" value="ONK65123"/>
    <property type="gene ID" value="A4U43_C07F33910"/>
</dbReference>
<protein>
    <submittedName>
        <fullName evidence="3">Uncharacterized protein</fullName>
    </submittedName>
</protein>
<accession>A0A5P1EHB8</accession>
<proteinExistence type="predicted"/>
<name>A0A5P1EHB8_ASPOF</name>
<evidence type="ECO:0000256" key="1">
    <source>
        <dbReference type="SAM" id="Coils"/>
    </source>
</evidence>
<dbReference type="EMBL" id="CM007387">
    <property type="protein sequence ID" value="ONK65123.1"/>
    <property type="molecule type" value="Genomic_DNA"/>
</dbReference>
<organism evidence="3 4">
    <name type="scientific">Asparagus officinalis</name>
    <name type="common">Garden asparagus</name>
    <dbReference type="NCBI Taxonomy" id="4686"/>
    <lineage>
        <taxon>Eukaryota</taxon>
        <taxon>Viridiplantae</taxon>
        <taxon>Streptophyta</taxon>
        <taxon>Embryophyta</taxon>
        <taxon>Tracheophyta</taxon>
        <taxon>Spermatophyta</taxon>
        <taxon>Magnoliopsida</taxon>
        <taxon>Liliopsida</taxon>
        <taxon>Asparagales</taxon>
        <taxon>Asparagaceae</taxon>
        <taxon>Asparagoideae</taxon>
        <taxon>Asparagus</taxon>
    </lineage>
</organism>
<evidence type="ECO:0000313" key="4">
    <source>
        <dbReference type="Proteomes" id="UP000243459"/>
    </source>
</evidence>
<dbReference type="Proteomes" id="UP000243459">
    <property type="component" value="Chromosome 7"/>
</dbReference>